<evidence type="ECO:0000313" key="2">
    <source>
        <dbReference type="EMBL" id="HIS97150.1"/>
    </source>
</evidence>
<evidence type="ECO:0000259" key="1">
    <source>
        <dbReference type="Pfam" id="PF05175"/>
    </source>
</evidence>
<dbReference type="InterPro" id="IPR050210">
    <property type="entry name" value="tRNA_Adenine-N(6)_MTase"/>
</dbReference>
<proteinExistence type="predicted"/>
<dbReference type="GO" id="GO:0008757">
    <property type="term" value="F:S-adenosylmethionine-dependent methyltransferase activity"/>
    <property type="evidence" value="ECO:0007669"/>
    <property type="project" value="UniProtKB-ARBA"/>
</dbReference>
<dbReference type="GO" id="GO:0032259">
    <property type="term" value="P:methylation"/>
    <property type="evidence" value="ECO:0007669"/>
    <property type="project" value="UniProtKB-KW"/>
</dbReference>
<dbReference type="PROSITE" id="PS00092">
    <property type="entry name" value="N6_MTASE"/>
    <property type="match status" value="1"/>
</dbReference>
<feature type="domain" description="Methyltransferase small" evidence="1">
    <location>
        <begin position="24"/>
        <end position="161"/>
    </location>
</feature>
<dbReference type="PANTHER" id="PTHR47739">
    <property type="entry name" value="TRNA1(VAL) (ADENINE(37)-N6)-METHYLTRANSFERASE"/>
    <property type="match status" value="1"/>
</dbReference>
<dbReference type="GO" id="GO:0008170">
    <property type="term" value="F:N-methyltransferase activity"/>
    <property type="evidence" value="ECO:0007669"/>
    <property type="project" value="UniProtKB-ARBA"/>
</dbReference>
<dbReference type="InterPro" id="IPR007848">
    <property type="entry name" value="Small_mtfrase_dom"/>
</dbReference>
<evidence type="ECO:0000313" key="3">
    <source>
        <dbReference type="Proteomes" id="UP000886876"/>
    </source>
</evidence>
<gene>
    <name evidence="2" type="ORF">IAD42_04165</name>
</gene>
<dbReference type="AlphaFoldDB" id="A0A9D1K817"/>
<name>A0A9D1K817_9FIRM</name>
<accession>A0A9D1K817</accession>
<keyword evidence="2" id="KW-0808">Transferase</keyword>
<dbReference type="InterPro" id="IPR002052">
    <property type="entry name" value="DNA_methylase_N6_adenine_CS"/>
</dbReference>
<dbReference type="PANTHER" id="PTHR47739:SF1">
    <property type="entry name" value="TRNA1(VAL) (ADENINE(37)-N6)-METHYLTRANSFERASE"/>
    <property type="match status" value="1"/>
</dbReference>
<dbReference type="Pfam" id="PF05175">
    <property type="entry name" value="MTS"/>
    <property type="match status" value="1"/>
</dbReference>
<protein>
    <submittedName>
        <fullName evidence="2">Methyltransferase</fullName>
    </submittedName>
</protein>
<dbReference type="SUPFAM" id="SSF53335">
    <property type="entry name" value="S-adenosyl-L-methionine-dependent methyltransferases"/>
    <property type="match status" value="1"/>
</dbReference>
<keyword evidence="2" id="KW-0489">Methyltransferase</keyword>
<organism evidence="2 3">
    <name type="scientific">Candidatus Scatomorpha pullistercoris</name>
    <dbReference type="NCBI Taxonomy" id="2840929"/>
    <lineage>
        <taxon>Bacteria</taxon>
        <taxon>Bacillati</taxon>
        <taxon>Bacillota</taxon>
        <taxon>Clostridia</taxon>
        <taxon>Eubacteriales</taxon>
        <taxon>Candidatus Scatomorpha</taxon>
    </lineage>
</organism>
<dbReference type="Gene3D" id="3.40.50.150">
    <property type="entry name" value="Vaccinia Virus protein VP39"/>
    <property type="match status" value="1"/>
</dbReference>
<dbReference type="EMBL" id="DVJS01000099">
    <property type="protein sequence ID" value="HIS97150.1"/>
    <property type="molecule type" value="Genomic_DNA"/>
</dbReference>
<comment type="caution">
    <text evidence="2">The sequence shown here is derived from an EMBL/GenBank/DDBJ whole genome shotgun (WGS) entry which is preliminary data.</text>
</comment>
<reference evidence="2" key="1">
    <citation type="submission" date="2020-10" db="EMBL/GenBank/DDBJ databases">
        <authorList>
            <person name="Gilroy R."/>
        </authorList>
    </citation>
    <scope>NUCLEOTIDE SEQUENCE</scope>
    <source>
        <strain evidence="2">ChiHecec3B27-6122</strain>
    </source>
</reference>
<reference evidence="2" key="2">
    <citation type="journal article" date="2021" name="PeerJ">
        <title>Extensive microbial diversity within the chicken gut microbiome revealed by metagenomics and culture.</title>
        <authorList>
            <person name="Gilroy R."/>
            <person name="Ravi A."/>
            <person name="Getino M."/>
            <person name="Pursley I."/>
            <person name="Horton D.L."/>
            <person name="Alikhan N.F."/>
            <person name="Baker D."/>
            <person name="Gharbi K."/>
            <person name="Hall N."/>
            <person name="Watson M."/>
            <person name="Adriaenssens E.M."/>
            <person name="Foster-Nyarko E."/>
            <person name="Jarju S."/>
            <person name="Secka A."/>
            <person name="Antonio M."/>
            <person name="Oren A."/>
            <person name="Chaudhuri R.R."/>
            <person name="La Ragione R."/>
            <person name="Hildebrand F."/>
            <person name="Pallen M.J."/>
        </authorList>
    </citation>
    <scope>NUCLEOTIDE SEQUENCE</scope>
    <source>
        <strain evidence="2">ChiHecec3B27-6122</strain>
    </source>
</reference>
<dbReference type="InterPro" id="IPR029063">
    <property type="entry name" value="SAM-dependent_MTases_sf"/>
</dbReference>
<dbReference type="GO" id="GO:0003676">
    <property type="term" value="F:nucleic acid binding"/>
    <property type="evidence" value="ECO:0007669"/>
    <property type="project" value="InterPro"/>
</dbReference>
<dbReference type="Proteomes" id="UP000886876">
    <property type="component" value="Unassembled WGS sequence"/>
</dbReference>
<sequence>MPELWKNGPRYEGAGAFPITTDSVLLADFVKPKPGRAVELCSGAGLISLLLLAREPRLSIDCAEIDEVASRSAERNFASNGFAEAARPLCIDIREHRSRLEHAAYTLAVCNPPYFPKNSGMASETRARAVARSERGCTLSEVVAAAVWCLRTGGAFCLVHRPERLSELFCTMAAAGLEPKRLRLVQHRLEKPPSLALVEGRKGARPGLEVQTALILTDREGRDTAEVRRIYHREEN</sequence>